<dbReference type="PANTHER" id="PTHR34388:SF1">
    <property type="entry name" value="DNA POLYMERASE III SUBUNIT DELTA"/>
    <property type="match status" value="1"/>
</dbReference>
<dbReference type="GO" id="GO:0003677">
    <property type="term" value="F:DNA binding"/>
    <property type="evidence" value="ECO:0007669"/>
    <property type="project" value="InterPro"/>
</dbReference>
<comment type="caution">
    <text evidence="6">The sequence shown here is derived from an EMBL/GenBank/DDBJ whole genome shotgun (WGS) entry which is preliminary data.</text>
</comment>
<dbReference type="InterPro" id="IPR010372">
    <property type="entry name" value="DNA_pol3_delta_N"/>
</dbReference>
<evidence type="ECO:0000256" key="1">
    <source>
        <dbReference type="ARBA" id="ARBA00022679"/>
    </source>
</evidence>
<reference evidence="6 7" key="1">
    <citation type="submission" date="2019-10" db="EMBL/GenBank/DDBJ databases">
        <title>Extracellular Electron Transfer in a Candidatus Methanoperedens spp. Enrichment Culture.</title>
        <authorList>
            <person name="Berger S."/>
            <person name="Rangel Shaw D."/>
            <person name="Berben T."/>
            <person name="In 'T Zandt M."/>
            <person name="Frank J."/>
            <person name="Reimann J."/>
            <person name="Jetten M.S.M."/>
            <person name="Welte C.U."/>
        </authorList>
    </citation>
    <scope>NUCLEOTIDE SEQUENCE [LARGE SCALE GENOMIC DNA]</scope>
    <source>
        <strain evidence="6">SB12</strain>
    </source>
</reference>
<dbReference type="EMBL" id="WBUI01000003">
    <property type="protein sequence ID" value="KAB2934306.1"/>
    <property type="molecule type" value="Genomic_DNA"/>
</dbReference>
<sequence length="359" mass="41322">MAGEQTGSSQPGTVQVKDSHELLAKLKGIDISQPPVVLVSGSDPSIFDHTEDFIRSQLLKHEAVELTLLTGEQNDAAVLVAEAFNLPLFSPYRLFIVKNAEPIFRYILSNERSPEQQNFSNLPERTMLALYFEGEPTKAMLKLFGDRLIHLQTKNLYAENMEEAIRRAAMHLRLELTEEALLEIRERVPPREGAVQDALKRLKEMHTKNHAVTLEEVRDILFPKAGWDMFRLVDACFTGDIYTFSREMMKFSPPEDNFLALLKQLLNRTDELRRYRICRALNLSPDEILATVGLKNRHPFIQKKALKRLSDEAQRFGAERLERLYEIISETSSSFRLNVPLDHQAVFFEKKAMDIFFQT</sequence>
<dbReference type="InterPro" id="IPR005790">
    <property type="entry name" value="DNA_polIII_delta"/>
</dbReference>
<evidence type="ECO:0000256" key="4">
    <source>
        <dbReference type="ARBA" id="ARBA00022932"/>
    </source>
</evidence>
<protein>
    <recommendedName>
        <fullName evidence="5">DNA polymerase III delta N-terminal domain-containing protein</fullName>
    </recommendedName>
</protein>
<accession>A0A833H3Y7</accession>
<feature type="domain" description="DNA polymerase III delta N-terminal" evidence="5">
    <location>
        <begin position="39"/>
        <end position="137"/>
    </location>
</feature>
<evidence type="ECO:0000313" key="6">
    <source>
        <dbReference type="EMBL" id="KAB2934306.1"/>
    </source>
</evidence>
<keyword evidence="1" id="KW-0808">Transferase</keyword>
<keyword evidence="2" id="KW-0548">Nucleotidyltransferase</keyword>
<name>A0A833H3Y7_9LEPT</name>
<dbReference type="AlphaFoldDB" id="A0A833H3Y7"/>
<evidence type="ECO:0000313" key="7">
    <source>
        <dbReference type="Proteomes" id="UP000460298"/>
    </source>
</evidence>
<dbReference type="InterPro" id="IPR027417">
    <property type="entry name" value="P-loop_NTPase"/>
</dbReference>
<dbReference type="GO" id="GO:0003887">
    <property type="term" value="F:DNA-directed DNA polymerase activity"/>
    <property type="evidence" value="ECO:0007669"/>
    <property type="project" value="UniProtKB-KW"/>
</dbReference>
<gene>
    <name evidence="6" type="ORF">F9K24_04570</name>
</gene>
<dbReference type="Pfam" id="PF06144">
    <property type="entry name" value="DNA_pol3_delta"/>
    <property type="match status" value="1"/>
</dbReference>
<dbReference type="Proteomes" id="UP000460298">
    <property type="component" value="Unassembled WGS sequence"/>
</dbReference>
<evidence type="ECO:0000259" key="5">
    <source>
        <dbReference type="Pfam" id="PF06144"/>
    </source>
</evidence>
<dbReference type="GO" id="GO:0006261">
    <property type="term" value="P:DNA-templated DNA replication"/>
    <property type="evidence" value="ECO:0007669"/>
    <property type="project" value="TreeGrafter"/>
</dbReference>
<dbReference type="NCBIfam" id="TIGR01128">
    <property type="entry name" value="holA"/>
    <property type="match status" value="1"/>
</dbReference>
<organism evidence="6 7">
    <name type="scientific">Leptonema illini</name>
    <dbReference type="NCBI Taxonomy" id="183"/>
    <lineage>
        <taxon>Bacteria</taxon>
        <taxon>Pseudomonadati</taxon>
        <taxon>Spirochaetota</taxon>
        <taxon>Spirochaetia</taxon>
        <taxon>Leptospirales</taxon>
        <taxon>Leptospiraceae</taxon>
        <taxon>Leptonema</taxon>
    </lineage>
</organism>
<keyword evidence="4" id="KW-0239">DNA-directed DNA polymerase</keyword>
<dbReference type="GO" id="GO:0009360">
    <property type="term" value="C:DNA polymerase III complex"/>
    <property type="evidence" value="ECO:0007669"/>
    <property type="project" value="InterPro"/>
</dbReference>
<evidence type="ECO:0000256" key="2">
    <source>
        <dbReference type="ARBA" id="ARBA00022695"/>
    </source>
</evidence>
<keyword evidence="3" id="KW-0235">DNA replication</keyword>
<proteinExistence type="predicted"/>
<evidence type="ECO:0000256" key="3">
    <source>
        <dbReference type="ARBA" id="ARBA00022705"/>
    </source>
</evidence>
<dbReference type="PANTHER" id="PTHR34388">
    <property type="entry name" value="DNA POLYMERASE III SUBUNIT DELTA"/>
    <property type="match status" value="1"/>
</dbReference>
<dbReference type="Gene3D" id="1.20.272.10">
    <property type="match status" value="1"/>
</dbReference>
<dbReference type="Gene3D" id="3.40.50.300">
    <property type="entry name" value="P-loop containing nucleotide triphosphate hydrolases"/>
    <property type="match status" value="1"/>
</dbReference>